<evidence type="ECO:0000256" key="3">
    <source>
        <dbReference type="ARBA" id="ARBA00013085"/>
    </source>
</evidence>
<dbReference type="EMBL" id="JAGPXD010000006">
    <property type="protein sequence ID" value="KAH7349292.1"/>
    <property type="molecule type" value="Genomic_DNA"/>
</dbReference>
<dbReference type="OrthoDB" id="5957391at2759"/>
<evidence type="ECO:0000256" key="4">
    <source>
        <dbReference type="ARBA" id="ARBA00022605"/>
    </source>
</evidence>
<dbReference type="Gene3D" id="3.20.20.140">
    <property type="entry name" value="Metal-dependent hydrolases"/>
    <property type="match status" value="1"/>
</dbReference>
<comment type="caution">
    <text evidence="10">The sequence shown here is derived from an EMBL/GenBank/DDBJ whole genome shotgun (WGS) entry which is preliminary data.</text>
</comment>
<keyword evidence="5 8" id="KW-0378">Hydrolase</keyword>
<dbReference type="InterPro" id="IPR004013">
    <property type="entry name" value="PHP_dom"/>
</dbReference>
<dbReference type="AlphaFoldDB" id="A0A8K0WYC4"/>
<evidence type="ECO:0000313" key="11">
    <source>
        <dbReference type="Proteomes" id="UP000813385"/>
    </source>
</evidence>
<proteinExistence type="inferred from homology"/>
<organism evidence="10 11">
    <name type="scientific">Plectosphaerella cucumerina</name>
    <dbReference type="NCBI Taxonomy" id="40658"/>
    <lineage>
        <taxon>Eukaryota</taxon>
        <taxon>Fungi</taxon>
        <taxon>Dikarya</taxon>
        <taxon>Ascomycota</taxon>
        <taxon>Pezizomycotina</taxon>
        <taxon>Sordariomycetes</taxon>
        <taxon>Hypocreomycetidae</taxon>
        <taxon>Glomerellales</taxon>
        <taxon>Plectosphaerellaceae</taxon>
        <taxon>Plectosphaerella</taxon>
    </lineage>
</organism>
<dbReference type="UniPathway" id="UPA00031">
    <property type="reaction ID" value="UER00013"/>
</dbReference>
<dbReference type="GO" id="GO:0004401">
    <property type="term" value="F:histidinol-phosphatase activity"/>
    <property type="evidence" value="ECO:0007669"/>
    <property type="project" value="UniProtKB-UniRule"/>
</dbReference>
<evidence type="ECO:0000256" key="8">
    <source>
        <dbReference type="RuleBase" id="RU366003"/>
    </source>
</evidence>
<dbReference type="Pfam" id="PF02811">
    <property type="entry name" value="PHP"/>
    <property type="match status" value="1"/>
</dbReference>
<accession>A0A8K0WYC4</accession>
<comment type="similarity">
    <text evidence="2 8">Belongs to the PHP hydrolase family. HisK subfamily.</text>
</comment>
<sequence>MAFTMHSHSGQFCPGHAKGQLEDIILHAISIGYTTMGLTEHMPRLEIADLYPEELGDDPAASLALLPPRHEAYLLEAQRLREKYASRIRILVGFEGEWFRPSYGPYITSLAADPAVDYFIGSIHHVDGIPIDYDAAFYARARDNGAGTDEELHERYYDQQYEMLRALRPRIVGHFDLIRLLAPKPDACPRESRPGVWERMERNLAFVREYGGILECNTSALRKGLKEPYPARAVAETWLALGGRFTMSDDSHGVAQVATNYARAATYLEGLGVKEVWTFDREPETGELKERAVSLDVFKRFATS</sequence>
<dbReference type="SUPFAM" id="SSF89550">
    <property type="entry name" value="PHP domain-like"/>
    <property type="match status" value="1"/>
</dbReference>
<dbReference type="Proteomes" id="UP000813385">
    <property type="component" value="Unassembled WGS sequence"/>
</dbReference>
<evidence type="ECO:0000259" key="9">
    <source>
        <dbReference type="Pfam" id="PF02811"/>
    </source>
</evidence>
<evidence type="ECO:0000256" key="5">
    <source>
        <dbReference type="ARBA" id="ARBA00022801"/>
    </source>
</evidence>
<evidence type="ECO:0000256" key="1">
    <source>
        <dbReference type="ARBA" id="ARBA00004970"/>
    </source>
</evidence>
<comment type="catalytic activity">
    <reaction evidence="7 8">
        <text>L-histidinol phosphate + H2O = L-histidinol + phosphate</text>
        <dbReference type="Rhea" id="RHEA:14465"/>
        <dbReference type="ChEBI" id="CHEBI:15377"/>
        <dbReference type="ChEBI" id="CHEBI:43474"/>
        <dbReference type="ChEBI" id="CHEBI:57699"/>
        <dbReference type="ChEBI" id="CHEBI:57980"/>
        <dbReference type="EC" id="3.1.3.15"/>
    </reaction>
</comment>
<dbReference type="PANTHER" id="PTHR21039">
    <property type="entry name" value="HISTIDINOL PHOSPHATASE-RELATED"/>
    <property type="match status" value="1"/>
</dbReference>
<dbReference type="GO" id="GO:0005737">
    <property type="term" value="C:cytoplasm"/>
    <property type="evidence" value="ECO:0007669"/>
    <property type="project" value="TreeGrafter"/>
</dbReference>
<keyword evidence="4 8" id="KW-0028">Amino-acid biosynthesis</keyword>
<evidence type="ECO:0000313" key="10">
    <source>
        <dbReference type="EMBL" id="KAH7349292.1"/>
    </source>
</evidence>
<dbReference type="CDD" id="cd12110">
    <property type="entry name" value="PHP_HisPPase_Hisj_like"/>
    <property type="match status" value="1"/>
</dbReference>
<keyword evidence="11" id="KW-1185">Reference proteome</keyword>
<protein>
    <recommendedName>
        <fullName evidence="3 8">Histidinol-phosphatase</fullName>
        <shortName evidence="8">HolPase</shortName>
        <ecNumber evidence="3 8">3.1.3.15</ecNumber>
    </recommendedName>
</protein>
<comment type="pathway">
    <text evidence="1 8">Amino-acid biosynthesis; L-histidine biosynthesis; L-histidine from 5-phospho-alpha-D-ribose 1-diphosphate: step 8/9.</text>
</comment>
<feature type="domain" description="PHP" evidence="9">
    <location>
        <begin position="5"/>
        <end position="219"/>
    </location>
</feature>
<gene>
    <name evidence="10" type="ORF">B0T11DRAFT_301558</name>
</gene>
<dbReference type="EC" id="3.1.3.15" evidence="3 8"/>
<keyword evidence="6 8" id="KW-0368">Histidine biosynthesis</keyword>
<evidence type="ECO:0000256" key="7">
    <source>
        <dbReference type="ARBA" id="ARBA00049158"/>
    </source>
</evidence>
<evidence type="ECO:0000256" key="2">
    <source>
        <dbReference type="ARBA" id="ARBA00009152"/>
    </source>
</evidence>
<evidence type="ECO:0000256" key="6">
    <source>
        <dbReference type="ARBA" id="ARBA00023102"/>
    </source>
</evidence>
<dbReference type="InterPro" id="IPR010140">
    <property type="entry name" value="Histidinol_P_phosphatase_HisJ"/>
</dbReference>
<dbReference type="InterPro" id="IPR016195">
    <property type="entry name" value="Pol/histidinol_Pase-like"/>
</dbReference>
<dbReference type="FunFam" id="3.20.20.140:FF:000059">
    <property type="entry name" value="Histidinol-phosphatase"/>
    <property type="match status" value="1"/>
</dbReference>
<dbReference type="PANTHER" id="PTHR21039:SF0">
    <property type="entry name" value="HISTIDINOL-PHOSPHATASE"/>
    <property type="match status" value="1"/>
</dbReference>
<reference evidence="10" key="1">
    <citation type="journal article" date="2021" name="Nat. Commun.">
        <title>Genetic determinants of endophytism in the Arabidopsis root mycobiome.</title>
        <authorList>
            <person name="Mesny F."/>
            <person name="Miyauchi S."/>
            <person name="Thiergart T."/>
            <person name="Pickel B."/>
            <person name="Atanasova L."/>
            <person name="Karlsson M."/>
            <person name="Huettel B."/>
            <person name="Barry K.W."/>
            <person name="Haridas S."/>
            <person name="Chen C."/>
            <person name="Bauer D."/>
            <person name="Andreopoulos W."/>
            <person name="Pangilinan J."/>
            <person name="LaButti K."/>
            <person name="Riley R."/>
            <person name="Lipzen A."/>
            <person name="Clum A."/>
            <person name="Drula E."/>
            <person name="Henrissat B."/>
            <person name="Kohler A."/>
            <person name="Grigoriev I.V."/>
            <person name="Martin F.M."/>
            <person name="Hacquard S."/>
        </authorList>
    </citation>
    <scope>NUCLEOTIDE SEQUENCE</scope>
    <source>
        <strain evidence="10">MPI-CAGE-AT-0016</strain>
    </source>
</reference>
<name>A0A8K0WYC4_9PEZI</name>
<dbReference type="GO" id="GO:0000105">
    <property type="term" value="P:L-histidine biosynthetic process"/>
    <property type="evidence" value="ECO:0007669"/>
    <property type="project" value="UniProtKB-UniRule"/>
</dbReference>
<dbReference type="NCBIfam" id="TIGR01856">
    <property type="entry name" value="hisJ_fam"/>
    <property type="match status" value="1"/>
</dbReference>